<dbReference type="PANTHER" id="PTHR14359:SF6">
    <property type="entry name" value="PHOSPHOPANTOTHENOYLCYSTEINE DECARBOXYLASE"/>
    <property type="match status" value="1"/>
</dbReference>
<keyword evidence="2 3" id="KW-0456">Lyase</keyword>
<dbReference type="Pfam" id="PF04127">
    <property type="entry name" value="DFP"/>
    <property type="match status" value="1"/>
</dbReference>
<comment type="caution">
    <text evidence="3">Lacks conserved residue(s) required for the propagation of feature annotation.</text>
</comment>
<comment type="pathway">
    <text evidence="3 4">Cofactor biosynthesis; coenzyme A biosynthesis; CoA from (R)-pantothenate: step 3/5.</text>
</comment>
<keyword evidence="3" id="KW-0479">Metal-binding</keyword>
<dbReference type="InterPro" id="IPR007085">
    <property type="entry name" value="DNA/pantothenate-metab_flavo_C"/>
</dbReference>
<evidence type="ECO:0000313" key="7">
    <source>
        <dbReference type="EMBL" id="BEQ15660.1"/>
    </source>
</evidence>
<dbReference type="Gene3D" id="3.40.50.1950">
    <property type="entry name" value="Flavin prenyltransferase-like"/>
    <property type="match status" value="1"/>
</dbReference>
<keyword evidence="3 4" id="KW-0436">Ligase</keyword>
<comment type="catalytic activity">
    <reaction evidence="3 4">
        <text>N-[(R)-4-phosphopantothenoyl]-L-cysteine + H(+) = (R)-4'-phosphopantetheine + CO2</text>
        <dbReference type="Rhea" id="RHEA:16793"/>
        <dbReference type="ChEBI" id="CHEBI:15378"/>
        <dbReference type="ChEBI" id="CHEBI:16526"/>
        <dbReference type="ChEBI" id="CHEBI:59458"/>
        <dbReference type="ChEBI" id="CHEBI:61723"/>
        <dbReference type="EC" id="4.1.1.36"/>
    </reaction>
</comment>
<comment type="cofactor">
    <cofactor evidence="3">
        <name>Mg(2+)</name>
        <dbReference type="ChEBI" id="CHEBI:18420"/>
    </cofactor>
</comment>
<evidence type="ECO:0000259" key="6">
    <source>
        <dbReference type="Pfam" id="PF04127"/>
    </source>
</evidence>
<dbReference type="GO" id="GO:0004633">
    <property type="term" value="F:phosphopantothenoylcysteine decarboxylase activity"/>
    <property type="evidence" value="ECO:0007669"/>
    <property type="project" value="UniProtKB-UniRule"/>
</dbReference>
<feature type="region of interest" description="Phosphopantothenate--cysteine ligase" evidence="3">
    <location>
        <begin position="192"/>
        <end position="401"/>
    </location>
</feature>
<dbReference type="InterPro" id="IPR036551">
    <property type="entry name" value="Flavin_trans-like"/>
</dbReference>
<dbReference type="GO" id="GO:0004632">
    <property type="term" value="F:phosphopantothenate--cysteine ligase activity"/>
    <property type="evidence" value="ECO:0007669"/>
    <property type="project" value="UniProtKB-UniRule"/>
</dbReference>
<keyword evidence="1 3" id="KW-0210">Decarboxylase</keyword>
<evidence type="ECO:0000259" key="5">
    <source>
        <dbReference type="Pfam" id="PF02441"/>
    </source>
</evidence>
<keyword evidence="3 4" id="KW-0285">Flavoprotein</keyword>
<dbReference type="SUPFAM" id="SSF102645">
    <property type="entry name" value="CoaB-like"/>
    <property type="match status" value="1"/>
</dbReference>
<dbReference type="AlphaFoldDB" id="A0AAU9EFT8"/>
<dbReference type="EMBL" id="AP028679">
    <property type="protein sequence ID" value="BEQ15660.1"/>
    <property type="molecule type" value="Genomic_DNA"/>
</dbReference>
<dbReference type="InterPro" id="IPR003382">
    <property type="entry name" value="Flavoprotein"/>
</dbReference>
<feature type="domain" description="DNA/pantothenate metabolism flavoprotein C-terminal" evidence="6">
    <location>
        <begin position="187"/>
        <end position="394"/>
    </location>
</feature>
<feature type="binding site" evidence="3">
    <location>
        <position position="280"/>
    </location>
    <ligand>
        <name>CTP</name>
        <dbReference type="ChEBI" id="CHEBI:37563"/>
    </ligand>
</feature>
<name>A0AAU9EFT8_9BACT</name>
<protein>
    <recommendedName>
        <fullName evidence="3">Coenzyme A biosynthesis bifunctional protein CoaBC</fullName>
    </recommendedName>
    <alternativeName>
        <fullName evidence="3">DNA/pantothenate metabolism flavoprotein</fullName>
    </alternativeName>
    <alternativeName>
        <fullName evidence="3">Phosphopantothenoylcysteine synthetase/decarboxylase</fullName>
        <shortName evidence="3">PPCS-PPCDC</shortName>
    </alternativeName>
    <domain>
        <recommendedName>
            <fullName evidence="3">Phosphopantothenoylcysteine decarboxylase</fullName>
            <shortName evidence="3">PPC decarboxylase</shortName>
            <shortName evidence="3">PPC-DC</shortName>
            <ecNumber evidence="3">4.1.1.36</ecNumber>
        </recommendedName>
        <alternativeName>
            <fullName evidence="3">CoaC</fullName>
        </alternativeName>
    </domain>
    <domain>
        <recommendedName>
            <fullName evidence="3">Phosphopantothenate--cysteine ligase</fullName>
            <ecNumber evidence="3">6.3.2.5</ecNumber>
        </recommendedName>
        <alternativeName>
            <fullName evidence="3">CoaB</fullName>
        </alternativeName>
        <alternativeName>
            <fullName evidence="3">Phosphopantothenoylcysteine synthetase</fullName>
            <shortName evidence="3">PPC synthetase</shortName>
            <shortName evidence="3">PPC-S</shortName>
        </alternativeName>
    </domain>
</protein>
<feature type="active site" description="Proton donor" evidence="3">
    <location>
        <position position="160"/>
    </location>
</feature>
<evidence type="ECO:0000256" key="4">
    <source>
        <dbReference type="RuleBase" id="RU364078"/>
    </source>
</evidence>
<dbReference type="NCBIfam" id="TIGR00521">
    <property type="entry name" value="coaBC_dfp"/>
    <property type="match status" value="1"/>
</dbReference>
<comment type="function">
    <text evidence="4">Catalyzes two steps in the biosynthesis of coenzyme A. In the first step cysteine is conjugated to 4'-phosphopantothenate to form 4-phosphopantothenoylcysteine, in the latter compound is decarboxylated to form 4'-phosphopantotheine.</text>
</comment>
<dbReference type="Pfam" id="PF02441">
    <property type="entry name" value="Flavoprotein"/>
    <property type="match status" value="1"/>
</dbReference>
<sequence>MEQNDDKARVLLGITGGIAAYKAAELASRLCQAGCDVRVVMTDHARRFVGPLTFTALTGHPVPGDWFDPDQEATISHIDLARWAQVVVVAPATANFIAKAALGLADDLLSTILLATTAPLLIAPAMNPQMYAHPTVGENLDRLAQRGARLVGPAAGHTACGEEGAGRMVEPALIAEHALDLMAVRDLEGVPILVTAGPTREHLDPVRYLSNPSSGRMGLEIARMARRRGAEVTLVLGPTHLEPPFGVNVVGVTSAQDMAEAVARLAPAQKVVVKAAAVGDFRPEKCHPTKVKKTGQGEACQLVATTDILAALGRDKGERILVGFAAETDEVLAHAGAKMQAKNLDLMVANDVSAADAGFAVETNRVHFLTPDGEVETLPLMSKQEVAQRLLDRVGRLLEGA</sequence>
<feature type="binding site" evidence="3">
    <location>
        <position position="290"/>
    </location>
    <ligand>
        <name>CTP</name>
        <dbReference type="ChEBI" id="CHEBI:37563"/>
    </ligand>
</feature>
<keyword evidence="3" id="KW-0511">Multifunctional enzyme</keyword>
<dbReference type="InterPro" id="IPR035929">
    <property type="entry name" value="CoaB-like_sf"/>
</dbReference>
<dbReference type="GO" id="GO:0015937">
    <property type="term" value="P:coenzyme A biosynthetic process"/>
    <property type="evidence" value="ECO:0007669"/>
    <property type="project" value="UniProtKB-UniRule"/>
</dbReference>
<feature type="binding site" evidence="3">
    <location>
        <position position="324"/>
    </location>
    <ligand>
        <name>CTP</name>
        <dbReference type="ChEBI" id="CHEBI:37563"/>
    </ligand>
</feature>
<keyword evidence="3 4" id="KW-0288">FMN</keyword>
<dbReference type="GO" id="GO:0071513">
    <property type="term" value="C:phosphopantothenoylcysteine decarboxylase complex"/>
    <property type="evidence" value="ECO:0007669"/>
    <property type="project" value="TreeGrafter"/>
</dbReference>
<keyword evidence="3" id="KW-0460">Magnesium</keyword>
<dbReference type="EC" id="4.1.1.36" evidence="3"/>
<feature type="binding site" evidence="3">
    <location>
        <position position="342"/>
    </location>
    <ligand>
        <name>CTP</name>
        <dbReference type="ChEBI" id="CHEBI:37563"/>
    </ligand>
</feature>
<keyword evidence="8" id="KW-1185">Reference proteome</keyword>
<feature type="region of interest" description="Phosphopantothenoylcysteine decarboxylase" evidence="3">
    <location>
        <begin position="1"/>
        <end position="191"/>
    </location>
</feature>
<feature type="binding site" evidence="3">
    <location>
        <position position="338"/>
    </location>
    <ligand>
        <name>CTP</name>
        <dbReference type="ChEBI" id="CHEBI:37563"/>
    </ligand>
</feature>
<dbReference type="InterPro" id="IPR005252">
    <property type="entry name" value="CoaBC"/>
</dbReference>
<comment type="cofactor">
    <cofactor evidence="3">
        <name>FMN</name>
        <dbReference type="ChEBI" id="CHEBI:58210"/>
    </cofactor>
    <text evidence="3">Binds 1 FMN per subunit.</text>
</comment>
<dbReference type="Gene3D" id="3.40.50.10300">
    <property type="entry name" value="CoaB-like"/>
    <property type="match status" value="1"/>
</dbReference>
<feature type="domain" description="Flavoprotein" evidence="5">
    <location>
        <begin position="9"/>
        <end position="180"/>
    </location>
</feature>
<dbReference type="GO" id="GO:0015941">
    <property type="term" value="P:pantothenate catabolic process"/>
    <property type="evidence" value="ECO:0007669"/>
    <property type="project" value="InterPro"/>
</dbReference>
<evidence type="ECO:0000313" key="8">
    <source>
        <dbReference type="Proteomes" id="UP001366166"/>
    </source>
</evidence>
<dbReference type="Proteomes" id="UP001366166">
    <property type="component" value="Chromosome"/>
</dbReference>
<gene>
    <name evidence="3 7" type="primary">coaBC</name>
    <name evidence="7" type="ORF">FAK_27260</name>
</gene>
<accession>A0AAU9EFT8</accession>
<dbReference type="RefSeq" id="WP_338600365.1">
    <property type="nucleotide sequence ID" value="NZ_AP028679.1"/>
</dbReference>
<comment type="catalytic activity">
    <reaction evidence="3 4">
        <text>(R)-4'-phosphopantothenate + L-cysteine + CTP = N-[(R)-4-phosphopantothenoyl]-L-cysteine + CMP + diphosphate + H(+)</text>
        <dbReference type="Rhea" id="RHEA:19397"/>
        <dbReference type="ChEBI" id="CHEBI:10986"/>
        <dbReference type="ChEBI" id="CHEBI:15378"/>
        <dbReference type="ChEBI" id="CHEBI:33019"/>
        <dbReference type="ChEBI" id="CHEBI:35235"/>
        <dbReference type="ChEBI" id="CHEBI:37563"/>
        <dbReference type="ChEBI" id="CHEBI:59458"/>
        <dbReference type="ChEBI" id="CHEBI:60377"/>
        <dbReference type="EC" id="6.3.2.5"/>
    </reaction>
</comment>
<dbReference type="PANTHER" id="PTHR14359">
    <property type="entry name" value="HOMO-OLIGOMERIC FLAVIN CONTAINING CYS DECARBOXYLASE FAMILY"/>
    <property type="match status" value="1"/>
</dbReference>
<evidence type="ECO:0000256" key="2">
    <source>
        <dbReference type="ARBA" id="ARBA00023239"/>
    </source>
</evidence>
<evidence type="ECO:0000256" key="3">
    <source>
        <dbReference type="HAMAP-Rule" id="MF_02225"/>
    </source>
</evidence>
<comment type="similarity">
    <text evidence="3 4">In the C-terminal section; belongs to the PPC synthetase family.</text>
</comment>
<dbReference type="GO" id="GO:0010181">
    <property type="term" value="F:FMN binding"/>
    <property type="evidence" value="ECO:0007669"/>
    <property type="project" value="UniProtKB-UniRule"/>
</dbReference>
<reference evidence="8" key="1">
    <citation type="journal article" date="2023" name="Arch. Microbiol.">
        <title>Desulfoferula mesophilus gen. nov. sp. nov., a mesophilic sulfate-reducing bacterium isolated from a brackish lake sediment.</title>
        <authorList>
            <person name="Watanabe T."/>
            <person name="Yabe T."/>
            <person name="Tsuji J.M."/>
            <person name="Fukui M."/>
        </authorList>
    </citation>
    <scope>NUCLEOTIDE SEQUENCE [LARGE SCALE GENOMIC DNA]</scope>
    <source>
        <strain evidence="8">12FAK</strain>
    </source>
</reference>
<comment type="similarity">
    <text evidence="3 4">In the N-terminal section; belongs to the HFCD (homo-oligomeric flavin containing Cys decarboxylase) superfamily.</text>
</comment>
<dbReference type="EC" id="6.3.2.5" evidence="3"/>
<comment type="pathway">
    <text evidence="3 4">Cofactor biosynthesis; coenzyme A biosynthesis; CoA from (R)-pantothenate: step 2/5.</text>
</comment>
<dbReference type="KEGG" id="dmp:FAK_27260"/>
<comment type="function">
    <text evidence="3">Catalyzes two sequential steps in the biosynthesis of coenzyme A. In the first step cysteine is conjugated to 4'-phosphopantothenate to form 4-phosphopantothenoylcysteine. In the second step the latter compound is decarboxylated to form 4'-phosphopantotheine.</text>
</comment>
<dbReference type="HAMAP" id="MF_02225">
    <property type="entry name" value="CoaBC"/>
    <property type="match status" value="1"/>
</dbReference>
<evidence type="ECO:0000256" key="1">
    <source>
        <dbReference type="ARBA" id="ARBA00022793"/>
    </source>
</evidence>
<dbReference type="GO" id="GO:0046872">
    <property type="term" value="F:metal ion binding"/>
    <property type="evidence" value="ECO:0007669"/>
    <property type="project" value="UniProtKB-KW"/>
</dbReference>
<organism evidence="7 8">
    <name type="scientific">Desulfoferula mesophila</name>
    <dbReference type="NCBI Taxonomy" id="3058419"/>
    <lineage>
        <taxon>Bacteria</taxon>
        <taxon>Pseudomonadati</taxon>
        <taxon>Thermodesulfobacteriota</taxon>
        <taxon>Desulfarculia</taxon>
        <taxon>Desulfarculales</taxon>
        <taxon>Desulfarculaceae</taxon>
        <taxon>Desulfoferula</taxon>
    </lineage>
</organism>
<proteinExistence type="inferred from homology"/>
<dbReference type="SUPFAM" id="SSF52507">
    <property type="entry name" value="Homo-oligomeric flavin-containing Cys decarboxylases, HFCD"/>
    <property type="match status" value="1"/>
</dbReference>